<dbReference type="Pfam" id="PF00691">
    <property type="entry name" value="OmpA"/>
    <property type="match status" value="1"/>
</dbReference>
<dbReference type="PANTHER" id="PTHR30329:SF21">
    <property type="entry name" value="LIPOPROTEIN YIAD-RELATED"/>
    <property type="match status" value="1"/>
</dbReference>
<evidence type="ECO:0000313" key="7">
    <source>
        <dbReference type="EMBL" id="QUX26193.1"/>
    </source>
</evidence>
<evidence type="ECO:0000259" key="6">
    <source>
        <dbReference type="PROSITE" id="PS51123"/>
    </source>
</evidence>
<dbReference type="InterPro" id="IPR006665">
    <property type="entry name" value="OmpA-like"/>
</dbReference>
<protein>
    <submittedName>
        <fullName evidence="7">OmpA family protein</fullName>
    </submittedName>
</protein>
<comment type="subcellular location">
    <subcellularLocation>
        <location evidence="1">Cell outer membrane</location>
    </subcellularLocation>
</comment>
<dbReference type="EMBL" id="CP074133">
    <property type="protein sequence ID" value="QUX26193.1"/>
    <property type="molecule type" value="Genomic_DNA"/>
</dbReference>
<dbReference type="CDD" id="cd07185">
    <property type="entry name" value="OmpA_C-like"/>
    <property type="match status" value="1"/>
</dbReference>
<reference evidence="7 8" key="1">
    <citation type="submission" date="2021-05" db="EMBL/GenBank/DDBJ databases">
        <title>Direct Submission.</title>
        <authorList>
            <person name="Li K."/>
            <person name="Gao J."/>
        </authorList>
    </citation>
    <scope>NUCLEOTIDE SEQUENCE [LARGE SCALE GENOMIC DNA]</scope>
    <source>
        <strain evidence="7 8">Mg02</strain>
    </source>
</reference>
<keyword evidence="8" id="KW-1185">Reference proteome</keyword>
<feature type="region of interest" description="Disordered" evidence="5">
    <location>
        <begin position="138"/>
        <end position="169"/>
    </location>
</feature>
<evidence type="ECO:0000256" key="1">
    <source>
        <dbReference type="ARBA" id="ARBA00004442"/>
    </source>
</evidence>
<dbReference type="InterPro" id="IPR050330">
    <property type="entry name" value="Bact_OuterMem_StrucFunc"/>
</dbReference>
<gene>
    <name evidence="7" type="ORF">KGD84_24765</name>
</gene>
<dbReference type="Gene3D" id="3.30.1330.60">
    <property type="entry name" value="OmpA-like domain"/>
    <property type="match status" value="1"/>
</dbReference>
<evidence type="ECO:0000313" key="8">
    <source>
        <dbReference type="Proteomes" id="UP000676079"/>
    </source>
</evidence>
<keyword evidence="3" id="KW-0998">Cell outer membrane</keyword>
<keyword evidence="2 4" id="KW-0472">Membrane</keyword>
<dbReference type="PROSITE" id="PS51123">
    <property type="entry name" value="OMPA_2"/>
    <property type="match status" value="1"/>
</dbReference>
<proteinExistence type="predicted"/>
<dbReference type="SUPFAM" id="SSF103088">
    <property type="entry name" value="OmpA-like"/>
    <property type="match status" value="1"/>
</dbReference>
<dbReference type="Proteomes" id="UP000676079">
    <property type="component" value="Chromosome"/>
</dbReference>
<dbReference type="PRINTS" id="PR01021">
    <property type="entry name" value="OMPADOMAIN"/>
</dbReference>
<evidence type="ECO:0000256" key="2">
    <source>
        <dbReference type="ARBA" id="ARBA00023136"/>
    </source>
</evidence>
<evidence type="ECO:0000256" key="3">
    <source>
        <dbReference type="ARBA" id="ARBA00023237"/>
    </source>
</evidence>
<name>A0ABX8BW66_9ACTN</name>
<dbReference type="InterPro" id="IPR036737">
    <property type="entry name" value="OmpA-like_sf"/>
</dbReference>
<sequence length="169" mass="18194">MTVVVPLAPPIMDVPISDSTERMENISLADAQILNLTMISDNLEDQTGRTESGEEVSIILSSDVLFETNSSELNSEAEEILEQVALEIDDSSATTVKIDGHADNTGSDATNVPLSEERAESVKEALADLLTRSGVDFEVAGHGSSDPIADNSTEEGRERNRRVSVTFEK</sequence>
<evidence type="ECO:0000256" key="4">
    <source>
        <dbReference type="PROSITE-ProRule" id="PRU00473"/>
    </source>
</evidence>
<feature type="domain" description="OmpA-like" evidence="6">
    <location>
        <begin position="53"/>
        <end position="169"/>
    </location>
</feature>
<dbReference type="InterPro" id="IPR006664">
    <property type="entry name" value="OMP_bac"/>
</dbReference>
<organism evidence="7 8">
    <name type="scientific">Nocardiopsis changdeensis</name>
    <dbReference type="NCBI Taxonomy" id="2831969"/>
    <lineage>
        <taxon>Bacteria</taxon>
        <taxon>Bacillati</taxon>
        <taxon>Actinomycetota</taxon>
        <taxon>Actinomycetes</taxon>
        <taxon>Streptosporangiales</taxon>
        <taxon>Nocardiopsidaceae</taxon>
        <taxon>Nocardiopsis</taxon>
    </lineage>
</organism>
<accession>A0ABX8BW66</accession>
<dbReference type="PANTHER" id="PTHR30329">
    <property type="entry name" value="STATOR ELEMENT OF FLAGELLAR MOTOR COMPLEX"/>
    <property type="match status" value="1"/>
</dbReference>
<evidence type="ECO:0000256" key="5">
    <source>
        <dbReference type="SAM" id="MobiDB-lite"/>
    </source>
</evidence>